<dbReference type="Pfam" id="PF08751">
    <property type="entry name" value="TrwC"/>
    <property type="match status" value="1"/>
</dbReference>
<evidence type="ECO:0000313" key="4">
    <source>
        <dbReference type="Proteomes" id="UP000002287"/>
    </source>
</evidence>
<dbReference type="KEGG" id="bvi:Bcep1808_2056"/>
<keyword evidence="3" id="KW-0547">Nucleotide-binding</keyword>
<feature type="compositionally biased region" description="Basic and acidic residues" evidence="1">
    <location>
        <begin position="1692"/>
        <end position="1740"/>
    </location>
</feature>
<keyword evidence="3" id="KW-0269">Exonuclease</keyword>
<reference evidence="4" key="1">
    <citation type="submission" date="2007-03" db="EMBL/GenBank/DDBJ databases">
        <title>Complete sequence of chromosome 1 of Burkholderia vietnamiensis G4.</title>
        <authorList>
            <consortium name="US DOE Joint Genome Institute"/>
            <person name="Copeland A."/>
            <person name="Lucas S."/>
            <person name="Lapidus A."/>
            <person name="Barry K."/>
            <person name="Detter J.C."/>
            <person name="Glavina del Rio T."/>
            <person name="Hammon N."/>
            <person name="Israni S."/>
            <person name="Dalin E."/>
            <person name="Tice H."/>
            <person name="Pitluck S."/>
            <person name="Chain P."/>
            <person name="Malfatti S."/>
            <person name="Shin M."/>
            <person name="Vergez L."/>
            <person name="Schmutz J."/>
            <person name="Larimer F."/>
            <person name="Land M."/>
            <person name="Hauser L."/>
            <person name="Kyrpides N."/>
            <person name="Tiedje J."/>
            <person name="Richardson P."/>
        </authorList>
    </citation>
    <scope>NUCLEOTIDE SEQUENCE [LARGE SCALE GENOMIC DNA]</scope>
    <source>
        <strain evidence="4">G4 / LMG 22486</strain>
    </source>
</reference>
<dbReference type="eggNOG" id="COG4643">
    <property type="taxonomic scope" value="Bacteria"/>
</dbReference>
<dbReference type="SUPFAM" id="SSF52540">
    <property type="entry name" value="P-loop containing nucleoside triphosphate hydrolases"/>
    <property type="match status" value="2"/>
</dbReference>
<dbReference type="Gene3D" id="3.40.50.300">
    <property type="entry name" value="P-loop containing nucleotide triphosphate hydrolases"/>
    <property type="match status" value="1"/>
</dbReference>
<dbReference type="HOGENOM" id="CLU_239440_0_0_4"/>
<proteinExistence type="predicted"/>
<dbReference type="SUPFAM" id="SSF55464">
    <property type="entry name" value="Origin of replication-binding domain, RBD-like"/>
    <property type="match status" value="1"/>
</dbReference>
<organism evidence="3 4">
    <name type="scientific">Burkholderia vietnamiensis (strain G4 / LMG 22486)</name>
    <name type="common">Burkholderia cepacia (strain R1808)</name>
    <dbReference type="NCBI Taxonomy" id="269482"/>
    <lineage>
        <taxon>Bacteria</taxon>
        <taxon>Pseudomonadati</taxon>
        <taxon>Pseudomonadota</taxon>
        <taxon>Betaproteobacteria</taxon>
        <taxon>Burkholderiales</taxon>
        <taxon>Burkholderiaceae</taxon>
        <taxon>Burkholderia</taxon>
        <taxon>Burkholderia cepacia complex</taxon>
    </lineage>
</organism>
<feature type="compositionally biased region" description="Low complexity" evidence="1">
    <location>
        <begin position="1644"/>
        <end position="1657"/>
    </location>
</feature>
<keyword evidence="3" id="KW-0378">Hydrolase</keyword>
<feature type="compositionally biased region" description="Basic and acidic residues" evidence="1">
    <location>
        <begin position="7"/>
        <end position="20"/>
    </location>
</feature>
<dbReference type="CDD" id="cd18809">
    <property type="entry name" value="SF1_C_RecD"/>
    <property type="match status" value="1"/>
</dbReference>
<dbReference type="Proteomes" id="UP000002287">
    <property type="component" value="Chromosome 1"/>
</dbReference>
<accession>A4JFK5</accession>
<feature type="region of interest" description="Disordered" evidence="1">
    <location>
        <begin position="1564"/>
        <end position="1591"/>
    </location>
</feature>
<evidence type="ECO:0000259" key="2">
    <source>
        <dbReference type="Pfam" id="PF08751"/>
    </source>
</evidence>
<feature type="compositionally biased region" description="Basic and acidic residues" evidence="1">
    <location>
        <begin position="1662"/>
        <end position="1685"/>
    </location>
</feature>
<dbReference type="InterPro" id="IPR027417">
    <property type="entry name" value="P-loop_NTPase"/>
</dbReference>
<keyword evidence="3" id="KW-0540">Nuclease</keyword>
<evidence type="ECO:0000256" key="1">
    <source>
        <dbReference type="SAM" id="MobiDB-lite"/>
    </source>
</evidence>
<feature type="domain" description="TrwC relaxase" evidence="2">
    <location>
        <begin position="118"/>
        <end position="379"/>
    </location>
</feature>
<feature type="region of interest" description="Disordered" evidence="1">
    <location>
        <begin position="1"/>
        <end position="20"/>
    </location>
</feature>
<evidence type="ECO:0000313" key="3">
    <source>
        <dbReference type="EMBL" id="ABO55058.1"/>
    </source>
</evidence>
<dbReference type="eggNOG" id="COG0507">
    <property type="taxonomic scope" value="Bacteria"/>
</dbReference>
<dbReference type="Pfam" id="PF13604">
    <property type="entry name" value="AAA_30"/>
    <property type="match status" value="1"/>
</dbReference>
<protein>
    <submittedName>
        <fullName evidence="3">ATP-dependent exoDNAse (Exonuclease V) alpha subunit-helicase superfamily I member-like protein</fullName>
    </submittedName>
</protein>
<dbReference type="InterPro" id="IPR014862">
    <property type="entry name" value="TrwC"/>
</dbReference>
<dbReference type="NCBIfam" id="NF041492">
    <property type="entry name" value="MobF"/>
    <property type="match status" value="1"/>
</dbReference>
<gene>
    <name evidence="3" type="ordered locus">Bcep1808_2056</name>
</gene>
<dbReference type="GO" id="GO:0004527">
    <property type="term" value="F:exonuclease activity"/>
    <property type="evidence" value="ECO:0007669"/>
    <property type="project" value="UniProtKB-KW"/>
</dbReference>
<name>A4JFK5_BURVG</name>
<keyword evidence="3" id="KW-0347">Helicase</keyword>
<dbReference type="GO" id="GO:0004386">
    <property type="term" value="F:helicase activity"/>
    <property type="evidence" value="ECO:0007669"/>
    <property type="project" value="UniProtKB-KW"/>
</dbReference>
<dbReference type="EMBL" id="CP000614">
    <property type="protein sequence ID" value="ABO55058.1"/>
    <property type="molecule type" value="Genomic_DNA"/>
</dbReference>
<sequence>METISRLGREGAVDKHGKSRTDYLKDKELANCVTTLNYYLKRTAQREALASQAQANASPAAPQSGAMPLGAEQVAAGSPVDAVSTQANVQSVAGPNGQRRGMNYLQVEGAPFDAELLPQWHGKVAQRLGLQDPTDSASLEKMFEQVDQLAKGFAPNTGGEGVHGAGADHMIGWDVTFSMIKPPSIMMVNGGDAIKKEIYDIHHEAVTLVMEFIEKHVIMTRFGQGGKIKSKVEGIAAAMFSHRASRDWDPQLHTHVVLFNAVSAINPDGEHVWRTIDAKTLYAMKMATGALYRSHVAKRFAELGFIIERTGKKQDTFTLAGFPTEAVEQASKRAAAIDKLLDEKGLTDAHAKQKSLAKLATRKPKDEPPYPELLQHWRDVEGNYGWSPEKTQELLAESRARREAGEVPPFKYDRAAILERVTEHEAAFLESDLIHAIAIESVGHWGIDQVVAEAKAIQSHINVIPLQQDAYGRKLFTTPKMLGMEKFIQNRVGVGLADRRHHVPKSLALAHLREYEKKEGLTLKIEQREAAVKALSDSGTVAIIKGAAGTGKTTVAKGIARTFELAGSNVFGTAISSGAAAILGKEAGIESFTVADLLSRLERGEHKAQGTEPPKLPLGDKSVLFVDESGMIDTRSMHKLMGYQKEIGFKMVWFGDTRQLAPVAAGNVQLTTEANYGHLNSASMSEITRQKEEWMRQTVLRSMNAPQRAFKINARGETIDSKGQPTINPAEKIPLYRSLLLTPEQRKAIADLESGAVERYLAQHDAAVQLVAVAPGGALDAGAELTAKARARALAPVDAPAAQRKEKLPADPESAARINGAIRAKLREQGHLGAVDFALTVEKAAPGISDDTSWDGALVRQFAEGERIRFTHPIKELGIARDAMAVIRSLREESISDGRENTTKLIATVQLDARAGVAAQVLDIDLTTHHDIDHGYCVRANPKELAESQAVNADLVVEALHRKGRLHIINQKREDEIARRLVTDWLDAVQDWPGAKPGPDGKPQRVAMRDKLMLAGENRSVSLLNEIAREELKKRGELRGKDFQFLRPDDGSDLVDRVRSLAVGERIVFTKPLTKRAVGHRITNGARATIEDLRLNAKGDVLMRARLDPIDPKAASAVVTINLSEHNAIDHGYGSTIHRAQGATADKAFALHSSAMGDSRWCYVTLSRARFGTQFYAAAQEIGEMREDLGLKEAVYKSLKRKEQWEIDQVVQRMALAEVVGRDGVKHSAIDYPLENAADDVIPLIDRYEPVYPDGWTHEGPMAAEAGASAHGASQTQSIAPAQDVRTGADVVAAVADTAAQDRALAAVGEPLVLVAHGAAPHHNRPDGAPSYFVMLRDAQGHERTEWGPALERVVAECGLQPGDVLGANSGANISKRPVSIRVKVRDTADPERIVDKLVGVQPQELLRAARETLRAQGLLSLSSAAPVDQAPVDAMAVFAPIVPVKNDAFGGQRVCEALATEAPVTVQIKGHDAADLIVGIEPRELLRAARQVLGDAPARALLSAAQTQPESEQSIASSAVAQVVAPVAEAERAPSAVAQPRNVPVALPDLVAAEAAATRRLDTLPDATSAAPRARNAIDNTPNLSTLPGFPTALDRAVEASARRLLTLEEVEVEVRAERAAKRAAAAAEKASHTPDRATSQPAKSGQASSADAAAATPRLRSFDEIDREVRATRAAERAERERVAQAAEQARAEAARREAEAKAKTQAEEAERQRRAAEAVRAREDREAQERDAREAAQRSRGRGMRL</sequence>
<keyword evidence="3" id="KW-0067">ATP-binding</keyword>
<feature type="region of interest" description="Disordered" evidence="1">
    <location>
        <begin position="1625"/>
        <end position="1749"/>
    </location>
</feature>